<name>A0A383WNU7_TETOB</name>
<gene>
    <name evidence="2" type="ORF">BQ4739_LOCUS19175</name>
</gene>
<evidence type="ECO:0000256" key="1">
    <source>
        <dbReference type="SAM" id="MobiDB-lite"/>
    </source>
</evidence>
<dbReference type="Proteomes" id="UP000256970">
    <property type="component" value="Unassembled WGS sequence"/>
</dbReference>
<evidence type="ECO:0000313" key="3">
    <source>
        <dbReference type="Proteomes" id="UP000256970"/>
    </source>
</evidence>
<protein>
    <submittedName>
        <fullName evidence="2">Uncharacterized protein</fullName>
    </submittedName>
</protein>
<evidence type="ECO:0000313" key="2">
    <source>
        <dbReference type="EMBL" id="SZX78872.1"/>
    </source>
</evidence>
<dbReference type="EMBL" id="FNXT01001343">
    <property type="protein sequence ID" value="SZX78872.1"/>
    <property type="molecule type" value="Genomic_DNA"/>
</dbReference>
<accession>A0A383WNU7</accession>
<dbReference type="AlphaFoldDB" id="A0A383WNU7"/>
<organism evidence="2 3">
    <name type="scientific">Tetradesmus obliquus</name>
    <name type="common">Green alga</name>
    <name type="synonym">Acutodesmus obliquus</name>
    <dbReference type="NCBI Taxonomy" id="3088"/>
    <lineage>
        <taxon>Eukaryota</taxon>
        <taxon>Viridiplantae</taxon>
        <taxon>Chlorophyta</taxon>
        <taxon>core chlorophytes</taxon>
        <taxon>Chlorophyceae</taxon>
        <taxon>CS clade</taxon>
        <taxon>Sphaeropleales</taxon>
        <taxon>Scenedesmaceae</taxon>
        <taxon>Tetradesmus</taxon>
    </lineage>
</organism>
<reference evidence="2 3" key="1">
    <citation type="submission" date="2016-10" db="EMBL/GenBank/DDBJ databases">
        <authorList>
            <person name="Cai Z."/>
        </authorList>
    </citation>
    <scope>NUCLEOTIDE SEQUENCE [LARGE SCALE GENOMIC DNA]</scope>
</reference>
<proteinExistence type="predicted"/>
<feature type="region of interest" description="Disordered" evidence="1">
    <location>
        <begin position="56"/>
        <end position="83"/>
    </location>
</feature>
<keyword evidence="3" id="KW-1185">Reference proteome</keyword>
<sequence>MYSKIASAAAAGLAPQPHSALFAAASAAKRLIHRSTAVMGHGSHASDNNPDVLEREKQRNLQGKTPEVVPGEPGWNPSLASDSEAALPPPPLLLLLLLLLPLLLQVRAERAPSMDMAELQEHSVKIIQHLHDEAEHPIPDEVHDPSGSPAIQENMKYSAGKQGPQDPVNPSQ</sequence>
<feature type="region of interest" description="Disordered" evidence="1">
    <location>
        <begin position="137"/>
        <end position="172"/>
    </location>
</feature>